<dbReference type="EMBL" id="JBIGHX010000010">
    <property type="protein sequence ID" value="MFG6464354.1"/>
    <property type="molecule type" value="Genomic_DNA"/>
</dbReference>
<accession>A0ABW7GQX3</accession>
<keyword evidence="1" id="KW-0134">Cell wall</keyword>
<evidence type="ECO:0000256" key="3">
    <source>
        <dbReference type="ARBA" id="ARBA00023088"/>
    </source>
</evidence>
<dbReference type="InterPro" id="IPR013424">
    <property type="entry name" value="Ice-binding_C"/>
</dbReference>
<evidence type="ECO:0000313" key="7">
    <source>
        <dbReference type="Proteomes" id="UP001606302"/>
    </source>
</evidence>
<feature type="signal peptide" evidence="4">
    <location>
        <begin position="1"/>
        <end position="27"/>
    </location>
</feature>
<keyword evidence="7" id="KW-1185">Reference proteome</keyword>
<protein>
    <submittedName>
        <fullName evidence="6">PEP-CTERM sorting domain-containing protein</fullName>
    </submittedName>
</protein>
<evidence type="ECO:0000256" key="4">
    <source>
        <dbReference type="SAM" id="SignalP"/>
    </source>
</evidence>
<feature type="chain" id="PRO_5045852450" evidence="4">
    <location>
        <begin position="28"/>
        <end position="209"/>
    </location>
</feature>
<keyword evidence="4" id="KW-0732">Signal</keyword>
<keyword evidence="3" id="KW-0572">Peptidoglycan-anchor</keyword>
<reference evidence="6 7" key="1">
    <citation type="submission" date="2024-08" db="EMBL/GenBank/DDBJ databases">
        <authorList>
            <person name="Lu H."/>
        </authorList>
    </citation>
    <scope>NUCLEOTIDE SEQUENCE [LARGE SCALE GENOMIC DNA]</scope>
    <source>
        <strain evidence="6 7">DXS20W</strain>
    </source>
</reference>
<comment type="caution">
    <text evidence="6">The sequence shown here is derived from an EMBL/GenBank/DDBJ whole genome shotgun (WGS) entry which is preliminary data.</text>
</comment>
<proteinExistence type="predicted"/>
<dbReference type="PROSITE" id="PS50847">
    <property type="entry name" value="GRAM_POS_ANCHORING"/>
    <property type="match status" value="1"/>
</dbReference>
<evidence type="ECO:0000259" key="5">
    <source>
        <dbReference type="PROSITE" id="PS50847"/>
    </source>
</evidence>
<dbReference type="NCBIfam" id="TIGR02595">
    <property type="entry name" value="PEP_CTERM"/>
    <property type="match status" value="1"/>
</dbReference>
<feature type="domain" description="Gram-positive cocci surface proteins LPxTG" evidence="5">
    <location>
        <begin position="175"/>
        <end position="209"/>
    </location>
</feature>
<dbReference type="RefSeq" id="WP_394513741.1">
    <property type="nucleotide sequence ID" value="NZ_JBIGHX010000010.1"/>
</dbReference>
<gene>
    <name evidence="6" type="ORF">ACG04Q_22485</name>
</gene>
<evidence type="ECO:0000256" key="2">
    <source>
        <dbReference type="ARBA" id="ARBA00022525"/>
    </source>
</evidence>
<dbReference type="Pfam" id="PF07589">
    <property type="entry name" value="PEP-CTERM"/>
    <property type="match status" value="1"/>
</dbReference>
<keyword evidence="2" id="KW-0964">Secreted</keyword>
<organism evidence="6 7">
    <name type="scientific">Pelomonas lactea</name>
    <dbReference type="NCBI Taxonomy" id="3299030"/>
    <lineage>
        <taxon>Bacteria</taxon>
        <taxon>Pseudomonadati</taxon>
        <taxon>Pseudomonadota</taxon>
        <taxon>Betaproteobacteria</taxon>
        <taxon>Burkholderiales</taxon>
        <taxon>Sphaerotilaceae</taxon>
        <taxon>Roseateles</taxon>
    </lineage>
</organism>
<sequence length="209" mass="21403">MTLASSSRRWLSAALLSLGALAGSAQAAPTVVTLYGGINGFGVTPALGVGEFFLFNDLPSAGDSSEADAWIAQGGFSALLNTGYSGDLVDSAVLKVVSGGWGFGGQASLYLNGEFVGKISDGDPGTEQFNKVVEDSFDLIDLLNLLTGVNDKFEIRPADGSDGGAVDYLQLTFVLPDTGTPNTVPEPASAVLAGIAVAGAALARRRRRD</sequence>
<name>A0ABW7GQX3_9BURK</name>
<evidence type="ECO:0000313" key="6">
    <source>
        <dbReference type="EMBL" id="MFG6464354.1"/>
    </source>
</evidence>
<evidence type="ECO:0000256" key="1">
    <source>
        <dbReference type="ARBA" id="ARBA00022512"/>
    </source>
</evidence>
<dbReference type="InterPro" id="IPR019931">
    <property type="entry name" value="LPXTG_anchor"/>
</dbReference>
<dbReference type="Proteomes" id="UP001606302">
    <property type="component" value="Unassembled WGS sequence"/>
</dbReference>